<dbReference type="SUPFAM" id="SSF52540">
    <property type="entry name" value="P-loop containing nucleoside triphosphate hydrolases"/>
    <property type="match status" value="2"/>
</dbReference>
<feature type="region of interest" description="Disordered" evidence="2">
    <location>
        <begin position="288"/>
        <end position="402"/>
    </location>
</feature>
<feature type="compositionally biased region" description="Basic and acidic residues" evidence="2">
    <location>
        <begin position="2665"/>
        <end position="2679"/>
    </location>
</feature>
<dbReference type="GO" id="GO:0003677">
    <property type="term" value="F:DNA binding"/>
    <property type="evidence" value="ECO:0007669"/>
    <property type="project" value="InterPro"/>
</dbReference>
<feature type="compositionally biased region" description="Basic and acidic residues" evidence="2">
    <location>
        <begin position="315"/>
        <end position="328"/>
    </location>
</feature>
<feature type="domain" description="Helicase C-terminal" evidence="3">
    <location>
        <begin position="2233"/>
        <end position="2393"/>
    </location>
</feature>
<feature type="region of interest" description="Disordered" evidence="2">
    <location>
        <begin position="919"/>
        <end position="948"/>
    </location>
</feature>
<dbReference type="InterPro" id="IPR029063">
    <property type="entry name" value="SAM-dependent_MTases_sf"/>
</dbReference>
<dbReference type="EMBL" id="BHVZ01000001">
    <property type="protein sequence ID" value="GCB28661.1"/>
    <property type="molecule type" value="Genomic_DNA"/>
</dbReference>
<feature type="coiled-coil region" evidence="1">
    <location>
        <begin position="2561"/>
        <end position="2595"/>
    </location>
</feature>
<dbReference type="PRINTS" id="PR00507">
    <property type="entry name" value="N12N6MTFRASE"/>
</dbReference>
<gene>
    <name evidence="4" type="ORF">KGMB03357_03220</name>
</gene>
<dbReference type="Gene3D" id="3.40.50.300">
    <property type="entry name" value="P-loop containing nucleotide triphosphate hydrolases"/>
    <property type="match status" value="2"/>
</dbReference>
<evidence type="ECO:0000256" key="2">
    <source>
        <dbReference type="SAM" id="MobiDB-lite"/>
    </source>
</evidence>
<proteinExistence type="predicted"/>
<comment type="caution">
    <text evidence="4">The sequence shown here is derived from an EMBL/GenBank/DDBJ whole genome shotgun (WGS) entry which is preliminary data.</text>
</comment>
<feature type="compositionally biased region" description="Acidic residues" evidence="2">
    <location>
        <begin position="920"/>
        <end position="938"/>
    </location>
</feature>
<name>A0A401LAQ3_9FIRM</name>
<dbReference type="SUPFAM" id="SSF53335">
    <property type="entry name" value="S-adenosyl-L-methionine-dependent methyltransferases"/>
    <property type="match status" value="1"/>
</dbReference>
<feature type="coiled-coil region" evidence="1">
    <location>
        <begin position="1946"/>
        <end position="1996"/>
    </location>
</feature>
<feature type="region of interest" description="Disordered" evidence="2">
    <location>
        <begin position="2665"/>
        <end position="2691"/>
    </location>
</feature>
<dbReference type="Pfam" id="PF04851">
    <property type="entry name" value="ResIII"/>
    <property type="match status" value="1"/>
</dbReference>
<dbReference type="InterPro" id="IPR027417">
    <property type="entry name" value="P-loop_NTPase"/>
</dbReference>
<dbReference type="GO" id="GO:0016787">
    <property type="term" value="F:hydrolase activity"/>
    <property type="evidence" value="ECO:0007669"/>
    <property type="project" value="InterPro"/>
</dbReference>
<dbReference type="InterPro" id="IPR006935">
    <property type="entry name" value="Helicase/UvrB_N"/>
</dbReference>
<dbReference type="InterPro" id="IPR052933">
    <property type="entry name" value="DNA_Protect_Modify"/>
</dbReference>
<protein>
    <recommendedName>
        <fullName evidence="3">Helicase C-terminal domain-containing protein</fullName>
    </recommendedName>
</protein>
<evidence type="ECO:0000256" key="1">
    <source>
        <dbReference type="SAM" id="Coils"/>
    </source>
</evidence>
<reference evidence="4 5" key="1">
    <citation type="submission" date="2018-10" db="EMBL/GenBank/DDBJ databases">
        <title>Draft Genome Sequence of Anaerotignum sp. KCTC 15736.</title>
        <authorList>
            <person name="Choi S.H."/>
            <person name="Kim J.S."/>
            <person name="Kang S.W."/>
            <person name="Lee J.S."/>
            <person name="Park S.H."/>
        </authorList>
    </citation>
    <scope>NUCLEOTIDE SEQUENCE [LARGE SCALE GENOMIC DNA]</scope>
    <source>
        <strain evidence="4 5">KCTC 15736</strain>
    </source>
</reference>
<dbReference type="PROSITE" id="PS51194">
    <property type="entry name" value="HELICASE_CTER"/>
    <property type="match status" value="1"/>
</dbReference>
<dbReference type="InterPro" id="IPR001650">
    <property type="entry name" value="Helicase_C-like"/>
</dbReference>
<evidence type="ECO:0000313" key="4">
    <source>
        <dbReference type="EMBL" id="GCB28661.1"/>
    </source>
</evidence>
<organism evidence="4 5">
    <name type="scientific">Anaerotignum faecicola</name>
    <dbReference type="NCBI Taxonomy" id="2358141"/>
    <lineage>
        <taxon>Bacteria</taxon>
        <taxon>Bacillati</taxon>
        <taxon>Bacillota</taxon>
        <taxon>Clostridia</taxon>
        <taxon>Lachnospirales</taxon>
        <taxon>Anaerotignaceae</taxon>
        <taxon>Anaerotignum</taxon>
    </lineage>
</organism>
<keyword evidence="5" id="KW-1185">Reference proteome</keyword>
<dbReference type="PANTHER" id="PTHR41313:SF1">
    <property type="entry name" value="DNA METHYLASE ADENINE-SPECIFIC DOMAIN-CONTAINING PROTEIN"/>
    <property type="match status" value="1"/>
</dbReference>
<dbReference type="Gene3D" id="3.40.50.150">
    <property type="entry name" value="Vaccinia Virus protein VP39"/>
    <property type="match status" value="1"/>
</dbReference>
<dbReference type="SMART" id="SM00487">
    <property type="entry name" value="DEXDc"/>
    <property type="match status" value="1"/>
</dbReference>
<evidence type="ECO:0000259" key="3">
    <source>
        <dbReference type="PROSITE" id="PS51194"/>
    </source>
</evidence>
<feature type="compositionally biased region" description="Polar residues" evidence="2">
    <location>
        <begin position="300"/>
        <end position="313"/>
    </location>
</feature>
<dbReference type="GO" id="GO:0005524">
    <property type="term" value="F:ATP binding"/>
    <property type="evidence" value="ECO:0007669"/>
    <property type="project" value="InterPro"/>
</dbReference>
<dbReference type="Proteomes" id="UP000287361">
    <property type="component" value="Unassembled WGS sequence"/>
</dbReference>
<evidence type="ECO:0000313" key="5">
    <source>
        <dbReference type="Proteomes" id="UP000287361"/>
    </source>
</evidence>
<dbReference type="PANTHER" id="PTHR41313">
    <property type="entry name" value="ADENINE-SPECIFIC METHYLTRANSFERASE"/>
    <property type="match status" value="1"/>
</dbReference>
<sequence length="2748" mass="311820">MARLDEIRGLAEYHAAHISSSPRDWMNYLDTAARLYRYPFMDQLLIHAQRPKATACASLELWNEKMLRWVNRGAKGIALLDETMQKTRLRYVFDIQDTHKVKGGRTPYLWRLQEKQQEELLNHLEEVYGLEAKDTGSLSDALMATAKYMVEENLDEYLDGLTYVTEGTYLEELEEDTIRSEFRSLLTDSIYYTLASRCGLDPLERQEEMDFVHITDYNSLSVLTFIGNATSMASESVLVDIGRFVHRISLEEMKKGIENSEERNYNKFNTLIHESEENNNRIIENEYSQEDEGGNEHGTDISSQRGLSVSESDNPGDRGTDREIRNAAEDISEGTQEQPVSEPITDWETEQPSGRDRENSTEEIGSTDSETVGEESGTIERGEPDGVDSTYEQSDGNSGREHLDGIGVQLIEDTSEDQLSKAEEEIASALSLPELPSVNEQKREIENRIASLYAGEIAIPSEVVDEVLRTGGNRSKSQLRIIYNFMSEQTPEEYTEFVKREYGTGGKGFEINGMEYSVWFDETGLQIAVGHTVTDQILDKAFLSWEDVSGRIHQLLKQGEYAPQSVLDVARKNAIKEHAQALAYMKADMAEGVAELVFDEEDLPHLHSIYPEITDYLEEKLTDPQWLADLNERLEGLAMAYEEDKSIMRFRTYNPIRISGQFQKFAAEVIPYNARDEFAWQEHKVFITQDEIDAFLAGGGPYSDGRLSTYSFYLLNEDDKARTDFIKEKYGIGGQSHALCGADNSHADYDGKGLKLERGDYGNPDISVLLPWAKVAKRIGYLIDNQQFLRSADYSRMPEYERERIAGKVISFYARLPEEIERPFKQDFFNEEARKELPVMLNDSEKSQKLLQAMDDALAMLPLDFESVNETYEKKLQLLTEVHQYVEGSYTIFPAQEVPDQADGLNGYQMSLFDIVSASEPEENTEEPEVEESSAEMEEVQKGEPESESVIVQEQWDENVFEYQGYHFEPVGILPQGLEGKELVNQTRGNTELHLTTYEREDDILYSYAGFYEASGSSKADIFRCMETGRNYIPGENELFGYEGEFLPYLQNEQVQEQEPHNFHITDDDLGAGGPKAKFKANMEAIRLLKELEQDQRLATPEEQEVLSRYVGWGGIPQAFEERNSAWAEEYTQLKGILTPEEYSAARASTLNAFYTSPTVIKAMYEALGNMGLKQGNILEPSCGVGNFMGLLPESMSAANMYGVELDPVSGQIAKQLYQKNRIAVQGFEETSYPDSFFDCVIGNVPFGAYQVSDRKYDRYHFMIHDYFIAKSLDMVRPGGVVAVVTSSGTMDKQNPEVRQYFANRADLLGAIRLPNNAFQRNANTSVVADILFFQKRDRAAITEPDWVQLKTTPEGYTVNSYFADHPEMVLGDFTTESTQYGKQEVTVKAKEGADLAEQLKEAVQHIQGTITEQEISDTELEEQVVSIPADPGIKNFSFALVGEDIYYRENSVMNKMELPVVTGERVRGMVAIRDATNRLLERQLEECSDEEVASLQAELNRVYDSFTAKYGLLSSNANKRAFSMDSSYCLLTSLEFLDEKGELKRKADIFTKRTIRRAEPVTSVDTASEALAVSIGEKAKVDIPYMMQLTGKTEEEVTEELTGVIFKNPLTDKWEPSDEYLSGNVREKLNIARNFAENHPEYMVNVQALERVQPKDLDASEIEARLGATWISPEYITEFMAETFHTPRQHINYERIKVQYAEVTGQWNVKGKNVDSSNNPLSTATYGTQRANAYRLLEDALNLRDTKIYDTIHDADGEHRVLNRKETTLAQQKQELIREEFKEWIFKDMSRRETLCKIYNERFNSVRPREYDGSHIQFVGMNPEIKLMEHQKNAVAHILYGNNTLLAHCVGAGKTFQMIAAGMESKRLGLAQKSLYVVPNHLLEQWGSDFLRLYPGANILVATKKDFEPANRKRFCSRIATGDYDAVIIGHSQFEKIPLSRERQIALLEDQIADITYSIEAAKEEAGQQYTVKQMEKTKKTLKAKLEKLNDQTRKDDVVTFEQLGVDRLFVDESHYYKNLFLYTKMRNVAGISQTDAQKSSDMFMKCRYMDEITGGKGITFATGTPVSNSMTELYTIMRYLQYDTLMNMGMGHFDSWAATFGETVTAIELSPEGTGYRAKTRFARFFNLPELISIFKETADIQTADMLNLPVPEAEYINEVLKPSEEQKEMVEAFSERAEQVRGGAVDPRVDNMLKITNDGRKCALDQRLLNDMLPDAGESKVNACVENAFQVWEDGKDTQATQLIFCDLSTPKTDGTFNVYDDVRNKLVERGIPKDQIAFIHEYNTEVKKAELFAKVRAGQVRILMGSTPKLGAGTNVQDRLLALHHLDCPWKPSDLEQQEGRILRQGNQNDKVKIFRYVTENTFDSYMWQILENKQKFISQIMTSKSPVRACEDVDDTALSYAEIKALATGNEYIKEKMDLDVQVSKLKLLKANHTSQIYRLESDIAKRYPVQITALKEKIAGMRVDADVVKGIDLQDNDHFAMTVSGKLYTDKKEAGVALISAASSLRSVKSAGQIGEYHGFALSSEHNFLSNTYTMTIKGKCSYKIEFGKDTLGNIQRIHNALSAIEKKLADTEQNLETVQQQLKTAQEEVQKPFTKEAELSEKMERLAELNAMLNMDEKGGENLLADEGIGENPEVNVSEERQDRIADSVHKTSILERIKEQKQQEQTGETHQKPKRNTNRSYKGYPVRVTRALAGFFYGGFDYGKQRRTVKADYRAVGTGRCGNIHIRKIYGISEHNGKVP</sequence>
<accession>A0A401LAQ3</accession>
<keyword evidence="1" id="KW-0175">Coiled coil</keyword>
<dbReference type="InterPro" id="IPR014001">
    <property type="entry name" value="Helicase_ATP-bd"/>
</dbReference>